<keyword evidence="2" id="KW-1185">Reference proteome</keyword>
<accession>A0ABW2CEI8</accession>
<evidence type="ECO:0000313" key="2">
    <source>
        <dbReference type="Proteomes" id="UP001596380"/>
    </source>
</evidence>
<reference evidence="2" key="1">
    <citation type="journal article" date="2019" name="Int. J. Syst. Evol. Microbiol.">
        <title>The Global Catalogue of Microorganisms (GCM) 10K type strain sequencing project: providing services to taxonomists for standard genome sequencing and annotation.</title>
        <authorList>
            <consortium name="The Broad Institute Genomics Platform"/>
            <consortium name="The Broad Institute Genome Sequencing Center for Infectious Disease"/>
            <person name="Wu L."/>
            <person name="Ma J."/>
        </authorList>
    </citation>
    <scope>NUCLEOTIDE SEQUENCE [LARGE SCALE GENOMIC DNA]</scope>
    <source>
        <strain evidence="2">JCM 3369</strain>
    </source>
</reference>
<proteinExistence type="predicted"/>
<evidence type="ECO:0000313" key="1">
    <source>
        <dbReference type="EMBL" id="MFC6879837.1"/>
    </source>
</evidence>
<protein>
    <recommendedName>
        <fullName evidence="3">SMI1/KNR4 family protein</fullName>
    </recommendedName>
</protein>
<organism evidence="1 2">
    <name type="scientific">Actinomadura yumaensis</name>
    <dbReference type="NCBI Taxonomy" id="111807"/>
    <lineage>
        <taxon>Bacteria</taxon>
        <taxon>Bacillati</taxon>
        <taxon>Actinomycetota</taxon>
        <taxon>Actinomycetes</taxon>
        <taxon>Streptosporangiales</taxon>
        <taxon>Thermomonosporaceae</taxon>
        <taxon>Actinomadura</taxon>
    </lineage>
</organism>
<dbReference type="EMBL" id="JBHSXS010000003">
    <property type="protein sequence ID" value="MFC6879837.1"/>
    <property type="molecule type" value="Genomic_DNA"/>
</dbReference>
<dbReference type="RefSeq" id="WP_160821763.1">
    <property type="nucleotide sequence ID" value="NZ_JBHSXE010000001.1"/>
</dbReference>
<dbReference type="SUPFAM" id="SSF160631">
    <property type="entry name" value="SMI1/KNR4-like"/>
    <property type="match status" value="1"/>
</dbReference>
<dbReference type="Proteomes" id="UP001596380">
    <property type="component" value="Unassembled WGS sequence"/>
</dbReference>
<comment type="caution">
    <text evidence="1">The sequence shown here is derived from an EMBL/GenBank/DDBJ whole genome shotgun (WGS) entry which is preliminary data.</text>
</comment>
<name>A0ABW2CEI8_9ACTN</name>
<evidence type="ECO:0008006" key="3">
    <source>
        <dbReference type="Google" id="ProtNLM"/>
    </source>
</evidence>
<gene>
    <name evidence="1" type="ORF">ACFQKB_08660</name>
</gene>
<dbReference type="InterPro" id="IPR037883">
    <property type="entry name" value="Knr4/Smi1-like_sf"/>
</dbReference>
<sequence length="165" mass="17643">MESLRRAFAGRGLGAPLGWDAVRAFEAEHGVAVPEPYRTFTALVGDGCAEGPPAYGLARLADTVPEGWRPDVPFPLTEALLWDDAEDLESGEPDVRNGCLLLGTDGCAMDWVLVVAGEQLGHVWLVTDAGALPFGRPFGHTGGTPGFDGWAAHWAAGRDWFDRRA</sequence>